<reference evidence="3 4" key="1">
    <citation type="journal article" date="2014" name="Int. J. Syst. Evol. Microbiol.">
        <title>Complete genome sequence of Corynebacterium casei LMG S-19264T (=DSM 44701T), isolated from a smear-ripened cheese.</title>
        <authorList>
            <consortium name="US DOE Joint Genome Institute (JGI-PGF)"/>
            <person name="Walter F."/>
            <person name="Albersmeier A."/>
            <person name="Kalinowski J."/>
            <person name="Ruckert C."/>
        </authorList>
    </citation>
    <scope>NUCLEOTIDE SEQUENCE [LARGE SCALE GENOMIC DNA]</scope>
    <source>
        <strain evidence="3 4">CGMCC 1.9161</strain>
    </source>
</reference>
<evidence type="ECO:0000313" key="4">
    <source>
        <dbReference type="Proteomes" id="UP000600449"/>
    </source>
</evidence>
<organism evidence="3 4">
    <name type="scientific">Salinarimonas ramus</name>
    <dbReference type="NCBI Taxonomy" id="690164"/>
    <lineage>
        <taxon>Bacteria</taxon>
        <taxon>Pseudomonadati</taxon>
        <taxon>Pseudomonadota</taxon>
        <taxon>Alphaproteobacteria</taxon>
        <taxon>Hyphomicrobiales</taxon>
        <taxon>Salinarimonadaceae</taxon>
        <taxon>Salinarimonas</taxon>
    </lineage>
</organism>
<evidence type="ECO:0000256" key="2">
    <source>
        <dbReference type="SAM" id="Phobius"/>
    </source>
</evidence>
<evidence type="ECO:0000256" key="1">
    <source>
        <dbReference type="SAM" id="MobiDB-lite"/>
    </source>
</evidence>
<accession>A0A917V4Y0</accession>
<dbReference type="EMBL" id="BMMF01000007">
    <property type="protein sequence ID" value="GGK38289.1"/>
    <property type="molecule type" value="Genomic_DNA"/>
</dbReference>
<protein>
    <submittedName>
        <fullName evidence="3">Uncharacterized protein</fullName>
    </submittedName>
</protein>
<feature type="transmembrane region" description="Helical" evidence="2">
    <location>
        <begin position="78"/>
        <end position="101"/>
    </location>
</feature>
<dbReference type="AlphaFoldDB" id="A0A917V4Y0"/>
<keyword evidence="4" id="KW-1185">Reference proteome</keyword>
<gene>
    <name evidence="3" type="ORF">GCM10011322_26650</name>
</gene>
<dbReference type="Proteomes" id="UP000600449">
    <property type="component" value="Unassembled WGS sequence"/>
</dbReference>
<comment type="caution">
    <text evidence="3">The sequence shown here is derived from an EMBL/GenBank/DDBJ whole genome shotgun (WGS) entry which is preliminary data.</text>
</comment>
<feature type="compositionally biased region" description="Basic residues" evidence="1">
    <location>
        <begin position="1"/>
        <end position="11"/>
    </location>
</feature>
<feature type="region of interest" description="Disordered" evidence="1">
    <location>
        <begin position="1"/>
        <end position="49"/>
    </location>
</feature>
<proteinExistence type="predicted"/>
<evidence type="ECO:0000313" key="3">
    <source>
        <dbReference type="EMBL" id="GGK38289.1"/>
    </source>
</evidence>
<name>A0A917V4Y0_9HYPH</name>
<keyword evidence="2" id="KW-0812">Transmembrane</keyword>
<sequence length="102" mass="10547">MTRRGRRLRARHERDTEASTPPPGSSSPSPGGSLHGDPLRDERPPRAAGHGALGSLSILALVVGLAKADRAEEQALVRFALAVVIANTILVGATGLALIALL</sequence>
<keyword evidence="2" id="KW-1133">Transmembrane helix</keyword>
<keyword evidence="2" id="KW-0472">Membrane</keyword>